<reference evidence="4" key="1">
    <citation type="journal article" date="2018" name="Genome Biol. Evol.">
        <title>Genomics and development of Lentinus tigrinus, a white-rot wood-decaying mushroom with dimorphic fruiting bodies.</title>
        <authorList>
            <person name="Wu B."/>
            <person name="Xu Z."/>
            <person name="Knudson A."/>
            <person name="Carlson A."/>
            <person name="Chen N."/>
            <person name="Kovaka S."/>
            <person name="LaButti K."/>
            <person name="Lipzen A."/>
            <person name="Pennachio C."/>
            <person name="Riley R."/>
            <person name="Schakwitz W."/>
            <person name="Umezawa K."/>
            <person name="Ohm R.A."/>
            <person name="Grigoriev I.V."/>
            <person name="Nagy L.G."/>
            <person name="Gibbons J."/>
            <person name="Hibbett D."/>
        </authorList>
    </citation>
    <scope>NUCLEOTIDE SEQUENCE [LARGE SCALE GENOMIC DNA]</scope>
    <source>
        <strain evidence="4">ALCF2SS1-6</strain>
    </source>
</reference>
<organism evidence="4 5">
    <name type="scientific">Lentinus tigrinus ALCF2SS1-6</name>
    <dbReference type="NCBI Taxonomy" id="1328759"/>
    <lineage>
        <taxon>Eukaryota</taxon>
        <taxon>Fungi</taxon>
        <taxon>Dikarya</taxon>
        <taxon>Basidiomycota</taxon>
        <taxon>Agaricomycotina</taxon>
        <taxon>Agaricomycetes</taxon>
        <taxon>Polyporales</taxon>
        <taxon>Polyporaceae</taxon>
        <taxon>Lentinus</taxon>
    </lineage>
</organism>
<keyword evidence="2" id="KW-1133">Transmembrane helix</keyword>
<feature type="chain" id="PRO_5022729382" evidence="3">
    <location>
        <begin position="20"/>
        <end position="361"/>
    </location>
</feature>
<evidence type="ECO:0000256" key="3">
    <source>
        <dbReference type="SAM" id="SignalP"/>
    </source>
</evidence>
<dbReference type="OrthoDB" id="2754894at2759"/>
<keyword evidence="3" id="KW-0732">Signal</keyword>
<evidence type="ECO:0000256" key="1">
    <source>
        <dbReference type="SAM" id="MobiDB-lite"/>
    </source>
</evidence>
<evidence type="ECO:0000313" key="4">
    <source>
        <dbReference type="EMBL" id="RPD61860.1"/>
    </source>
</evidence>
<dbReference type="STRING" id="1328759.A0A5C2SDQ0"/>
<accession>A0A5C2SDQ0</accession>
<keyword evidence="2" id="KW-0812">Transmembrane</keyword>
<feature type="compositionally biased region" description="Polar residues" evidence="1">
    <location>
        <begin position="305"/>
        <end position="325"/>
    </location>
</feature>
<proteinExistence type="predicted"/>
<name>A0A5C2SDQ0_9APHY</name>
<protein>
    <submittedName>
        <fullName evidence="4">Uncharacterized protein</fullName>
    </submittedName>
</protein>
<feature type="region of interest" description="Disordered" evidence="1">
    <location>
        <begin position="337"/>
        <end position="361"/>
    </location>
</feature>
<dbReference type="EMBL" id="ML122260">
    <property type="protein sequence ID" value="RPD61860.1"/>
    <property type="molecule type" value="Genomic_DNA"/>
</dbReference>
<keyword evidence="2" id="KW-0472">Membrane</keyword>
<evidence type="ECO:0000256" key="2">
    <source>
        <dbReference type="SAM" id="Phobius"/>
    </source>
</evidence>
<dbReference type="Proteomes" id="UP000313359">
    <property type="component" value="Unassembled WGS sequence"/>
</dbReference>
<feature type="signal peptide" evidence="3">
    <location>
        <begin position="1"/>
        <end position="19"/>
    </location>
</feature>
<keyword evidence="5" id="KW-1185">Reference proteome</keyword>
<dbReference type="AlphaFoldDB" id="A0A5C2SDQ0"/>
<sequence length="361" mass="37423">MSSSLLLALPLVASFLANARRGAAQGTSAVCDPGWDWMTNSKGQSPCLVSSYLFTPCSPASQSWVYPLTPGFHYNTPLNSTDSATPCRCNTVLYSMINACATCQGQLAYTIPWATYAQNCSTVYLQKFPADIPLGTAVPAWAYLDITRNGTFNPDAAEAIANQNKPDTTATVSVISSSSSSISSPTAPASTTGGANGSSPSGSAGQSSAASSKSDVGPIVGGVVGGVVGAIAIGLGIFFFLRHRRNQAKSQPTGPVEPAGGSEAQYAQYAQYPHPQYPAYDEKSPTQEVIQPLVQPSPKLYDPNDPSTFPTTGDANTGSLHTYPTTENAAYSGAAANYVGGGYQSSTATSQHPTYKGAPEL</sequence>
<gene>
    <name evidence="4" type="ORF">L227DRAFT_573736</name>
</gene>
<evidence type="ECO:0000313" key="5">
    <source>
        <dbReference type="Proteomes" id="UP000313359"/>
    </source>
</evidence>
<feature type="transmembrane region" description="Helical" evidence="2">
    <location>
        <begin position="219"/>
        <end position="241"/>
    </location>
</feature>
<feature type="compositionally biased region" description="Polar residues" evidence="1">
    <location>
        <begin position="344"/>
        <end position="353"/>
    </location>
</feature>
<feature type="region of interest" description="Disordered" evidence="1">
    <location>
        <begin position="296"/>
        <end position="325"/>
    </location>
</feature>
<feature type="region of interest" description="Disordered" evidence="1">
    <location>
        <begin position="171"/>
        <end position="214"/>
    </location>
</feature>